<sequence length="90" mass="9412">MATATAPYESGILPDETVDSVVIGGGAGLKDTRARFAARDVRVVDTPVQEVVGTEPAVWQEFARPAGRSSNVASWPAPRGCTTVPKAWTG</sequence>
<keyword evidence="2" id="KW-1185">Reference proteome</keyword>
<comment type="caution">
    <text evidence="1">The sequence shown here is derived from an EMBL/GenBank/DDBJ whole genome shotgun (WGS) entry which is preliminary data.</text>
</comment>
<evidence type="ECO:0000313" key="1">
    <source>
        <dbReference type="EMBL" id="GAA5206204.1"/>
    </source>
</evidence>
<accession>A0ABP9SXV1</accession>
<dbReference type="EMBL" id="BAABJR010000004">
    <property type="protein sequence ID" value="GAA5206204.1"/>
    <property type="molecule type" value="Genomic_DNA"/>
</dbReference>
<evidence type="ECO:0000313" key="2">
    <source>
        <dbReference type="Proteomes" id="UP001499878"/>
    </source>
</evidence>
<dbReference type="Proteomes" id="UP001499878">
    <property type="component" value="Unassembled WGS sequence"/>
</dbReference>
<protein>
    <submittedName>
        <fullName evidence="1">Uncharacterized protein</fullName>
    </submittedName>
</protein>
<proteinExistence type="predicted"/>
<name>A0ABP9SXV1_9ACTN</name>
<organism evidence="1 2">
    <name type="scientific">Streptomyces thinghirensis</name>
    <dbReference type="NCBI Taxonomy" id="551547"/>
    <lineage>
        <taxon>Bacteria</taxon>
        <taxon>Bacillati</taxon>
        <taxon>Actinomycetota</taxon>
        <taxon>Actinomycetes</taxon>
        <taxon>Kitasatosporales</taxon>
        <taxon>Streptomycetaceae</taxon>
        <taxon>Streptomyces</taxon>
    </lineage>
</organism>
<reference evidence="2" key="1">
    <citation type="journal article" date="2019" name="Int. J. Syst. Evol. Microbiol.">
        <title>The Global Catalogue of Microorganisms (GCM) 10K type strain sequencing project: providing services to taxonomists for standard genome sequencing and annotation.</title>
        <authorList>
            <consortium name="The Broad Institute Genomics Platform"/>
            <consortium name="The Broad Institute Genome Sequencing Center for Infectious Disease"/>
            <person name="Wu L."/>
            <person name="Ma J."/>
        </authorList>
    </citation>
    <scope>NUCLEOTIDE SEQUENCE [LARGE SCALE GENOMIC DNA]</scope>
    <source>
        <strain evidence="2">JCM 18306</strain>
    </source>
</reference>
<gene>
    <name evidence="1" type="ORF">GCM10023323_16630</name>
</gene>